<dbReference type="AlphaFoldDB" id="A0A7N0UJP4"/>
<proteinExistence type="predicted"/>
<sequence length="67" mass="7798">MEIKTLEKKSINFDMVLRFDRVTCSLLGSIHSLLDHCSFIDVVFSQIHIYIKIEKTLNQPELSPFSQ</sequence>
<keyword evidence="2" id="KW-1185">Reference proteome</keyword>
<evidence type="ECO:0000313" key="2">
    <source>
        <dbReference type="Proteomes" id="UP000594263"/>
    </source>
</evidence>
<organism evidence="1 2">
    <name type="scientific">Kalanchoe fedtschenkoi</name>
    <name type="common">Lavender scallops</name>
    <name type="synonym">South American air plant</name>
    <dbReference type="NCBI Taxonomy" id="63787"/>
    <lineage>
        <taxon>Eukaryota</taxon>
        <taxon>Viridiplantae</taxon>
        <taxon>Streptophyta</taxon>
        <taxon>Embryophyta</taxon>
        <taxon>Tracheophyta</taxon>
        <taxon>Spermatophyta</taxon>
        <taxon>Magnoliopsida</taxon>
        <taxon>eudicotyledons</taxon>
        <taxon>Gunneridae</taxon>
        <taxon>Pentapetalae</taxon>
        <taxon>Saxifragales</taxon>
        <taxon>Crassulaceae</taxon>
        <taxon>Kalanchoe</taxon>
    </lineage>
</organism>
<evidence type="ECO:0000313" key="1">
    <source>
        <dbReference type="EnsemblPlants" id="Kaladp0071s0098.1.v1.1.CDS.1"/>
    </source>
</evidence>
<protein>
    <submittedName>
        <fullName evidence="1">Uncharacterized protein</fullName>
    </submittedName>
</protein>
<dbReference type="EnsemblPlants" id="Kaladp0071s0098.1.v1.1">
    <property type="protein sequence ID" value="Kaladp0071s0098.1.v1.1.CDS.1"/>
    <property type="gene ID" value="Kaladp0071s0098.v1.1"/>
</dbReference>
<dbReference type="Proteomes" id="UP000594263">
    <property type="component" value="Unplaced"/>
</dbReference>
<reference evidence="1" key="1">
    <citation type="submission" date="2021-01" db="UniProtKB">
        <authorList>
            <consortium name="EnsemblPlants"/>
        </authorList>
    </citation>
    <scope>IDENTIFICATION</scope>
</reference>
<name>A0A7N0UJP4_KALFE</name>
<accession>A0A7N0UJP4</accession>
<dbReference type="Gramene" id="Kaladp0071s0098.1.v1.1">
    <property type="protein sequence ID" value="Kaladp0071s0098.1.v1.1.CDS.1"/>
    <property type="gene ID" value="Kaladp0071s0098.v1.1"/>
</dbReference>